<dbReference type="AlphaFoldDB" id="A0A7J8C2T4"/>
<name>A0A7J8C2T4_ROUAE</name>
<comment type="caution">
    <text evidence="2">The sequence shown here is derived from an EMBL/GenBank/DDBJ whole genome shotgun (WGS) entry which is preliminary data.</text>
</comment>
<dbReference type="EMBL" id="JACASE010000015">
    <property type="protein sequence ID" value="KAF6405140.1"/>
    <property type="molecule type" value="Genomic_DNA"/>
</dbReference>
<evidence type="ECO:0000313" key="2">
    <source>
        <dbReference type="EMBL" id="KAF6405140.1"/>
    </source>
</evidence>
<feature type="region of interest" description="Disordered" evidence="1">
    <location>
        <begin position="77"/>
        <end position="119"/>
    </location>
</feature>
<protein>
    <submittedName>
        <fullName evidence="2">Uncharacterized protein</fullName>
    </submittedName>
</protein>
<feature type="region of interest" description="Disordered" evidence="1">
    <location>
        <begin position="150"/>
        <end position="181"/>
    </location>
</feature>
<feature type="region of interest" description="Disordered" evidence="1">
    <location>
        <begin position="1"/>
        <end position="40"/>
    </location>
</feature>
<evidence type="ECO:0000313" key="3">
    <source>
        <dbReference type="Proteomes" id="UP000593571"/>
    </source>
</evidence>
<sequence>MSSIRPAGPAHIPVHGAAPTASPTRQKEAGEGSWDSVHVPGLGIRAPPVADSPGAASVLQGPLRFLCTAGIWGPKFSSVSQHRQRSRNEPGSPRGVSVGARSQLERRHFSPSHSEIPVEDGMLLSAKTDLRNPTVLRKDEKVRREFRLTPASRVASPVPSRDHLPLTEESPVLGGEVTPPK</sequence>
<keyword evidence="3" id="KW-1185">Reference proteome</keyword>
<organism evidence="2 3">
    <name type="scientific">Rousettus aegyptiacus</name>
    <name type="common">Egyptian fruit bat</name>
    <name type="synonym">Pteropus aegyptiacus</name>
    <dbReference type="NCBI Taxonomy" id="9407"/>
    <lineage>
        <taxon>Eukaryota</taxon>
        <taxon>Metazoa</taxon>
        <taxon>Chordata</taxon>
        <taxon>Craniata</taxon>
        <taxon>Vertebrata</taxon>
        <taxon>Euteleostomi</taxon>
        <taxon>Mammalia</taxon>
        <taxon>Eutheria</taxon>
        <taxon>Laurasiatheria</taxon>
        <taxon>Chiroptera</taxon>
        <taxon>Yinpterochiroptera</taxon>
        <taxon>Pteropodoidea</taxon>
        <taxon>Pteropodidae</taxon>
        <taxon>Rousettinae</taxon>
        <taxon>Rousettus</taxon>
    </lineage>
</organism>
<proteinExistence type="predicted"/>
<accession>A0A7J8C2T4</accession>
<dbReference type="Proteomes" id="UP000593571">
    <property type="component" value="Unassembled WGS sequence"/>
</dbReference>
<evidence type="ECO:0000256" key="1">
    <source>
        <dbReference type="SAM" id="MobiDB-lite"/>
    </source>
</evidence>
<gene>
    <name evidence="2" type="ORF">HJG63_009450</name>
</gene>
<reference evidence="2 3" key="1">
    <citation type="journal article" date="2020" name="Nature">
        <title>Six reference-quality genomes reveal evolution of bat adaptations.</title>
        <authorList>
            <person name="Jebb D."/>
            <person name="Huang Z."/>
            <person name="Pippel M."/>
            <person name="Hughes G.M."/>
            <person name="Lavrichenko K."/>
            <person name="Devanna P."/>
            <person name="Winkler S."/>
            <person name="Jermiin L.S."/>
            <person name="Skirmuntt E.C."/>
            <person name="Katzourakis A."/>
            <person name="Burkitt-Gray L."/>
            <person name="Ray D.A."/>
            <person name="Sullivan K.A.M."/>
            <person name="Roscito J.G."/>
            <person name="Kirilenko B.M."/>
            <person name="Davalos L.M."/>
            <person name="Corthals A.P."/>
            <person name="Power M.L."/>
            <person name="Jones G."/>
            <person name="Ransome R.D."/>
            <person name="Dechmann D.K.N."/>
            <person name="Locatelli A.G."/>
            <person name="Puechmaille S.J."/>
            <person name="Fedrigo O."/>
            <person name="Jarvis E.D."/>
            <person name="Hiller M."/>
            <person name="Vernes S.C."/>
            <person name="Myers E.W."/>
            <person name="Teeling E.C."/>
        </authorList>
    </citation>
    <scope>NUCLEOTIDE SEQUENCE [LARGE SCALE GENOMIC DNA]</scope>
    <source>
        <strain evidence="2">MRouAeg1</strain>
        <tissue evidence="2">Muscle</tissue>
    </source>
</reference>